<dbReference type="AlphaFoldDB" id="A0A8I0G9Z6"/>
<dbReference type="EMBL" id="JACRUO010000001">
    <property type="protein sequence ID" value="MBD3688933.1"/>
    <property type="molecule type" value="Genomic_DNA"/>
</dbReference>
<name>A0A8I0G9Z6_9ACTO</name>
<evidence type="ECO:0000313" key="1">
    <source>
        <dbReference type="EMBL" id="MBD3688933.1"/>
    </source>
</evidence>
<proteinExistence type="predicted"/>
<accession>A0A8I0G9Z6</accession>
<organism evidence="1 2">
    <name type="scientific">Nanchangia anserum</name>
    <dbReference type="NCBI Taxonomy" id="2692125"/>
    <lineage>
        <taxon>Bacteria</taxon>
        <taxon>Bacillati</taxon>
        <taxon>Actinomycetota</taxon>
        <taxon>Actinomycetes</taxon>
        <taxon>Actinomycetales</taxon>
        <taxon>Actinomycetaceae</taxon>
        <taxon>Nanchangia</taxon>
    </lineage>
</organism>
<dbReference type="RefSeq" id="WP_191071024.1">
    <property type="nucleotide sequence ID" value="NZ_CP060506.1"/>
</dbReference>
<protein>
    <submittedName>
        <fullName evidence="1">Uncharacterized protein</fullName>
    </submittedName>
</protein>
<reference evidence="1 2" key="1">
    <citation type="submission" date="2020-08" db="EMBL/GenBank/DDBJ databases">
        <title>Winkia gen. nov., sp. nov., isolated from faeces of the Anser albifrons in China.</title>
        <authorList>
            <person name="Liu Q."/>
        </authorList>
    </citation>
    <scope>NUCLEOTIDE SEQUENCE [LARGE SCALE GENOMIC DNA]</scope>
    <source>
        <strain evidence="1 2">C62</strain>
    </source>
</reference>
<sequence>MYIYPDVPVLIRSSGSVQCGTGPRSVVLTDLSDAEVAVLTHMERALTREQIVRYAARRGVSTATIDAFVDVLARAGLATRRRSPGQRGPDTRSMWARDGGGAAARLPEAASLAISGLSAVGIRLACLCVETGIGTLYLDDRGHIGAADTALLPLASQFRRRDEAAAHLLRGASTRVLTSSDTRADLSVIVTGYTCDAATWAPLMAAERAHLPITIGESTIEVGPLVRPGASACLHCIGLSMRDEDRAWPLIAAQLAPLPPPAVDPLLGAQVAAFAAGEVVRALTGVASSCEQTSWLWVPGEPAPLVRTWEPHPDCACGAAAVLA</sequence>
<comment type="caution">
    <text evidence="1">The sequence shown here is derived from an EMBL/GenBank/DDBJ whole genome shotgun (WGS) entry which is preliminary data.</text>
</comment>
<dbReference type="Proteomes" id="UP000627538">
    <property type="component" value="Unassembled WGS sequence"/>
</dbReference>
<dbReference type="Gene3D" id="3.40.50.720">
    <property type="entry name" value="NAD(P)-binding Rossmann-like Domain"/>
    <property type="match status" value="1"/>
</dbReference>
<gene>
    <name evidence="1" type="ORF">H8R10_01605</name>
</gene>
<evidence type="ECO:0000313" key="2">
    <source>
        <dbReference type="Proteomes" id="UP000627538"/>
    </source>
</evidence>
<keyword evidence="2" id="KW-1185">Reference proteome</keyword>